<evidence type="ECO:0000256" key="5">
    <source>
        <dbReference type="ARBA" id="ARBA00022645"/>
    </source>
</evidence>
<keyword evidence="10 14" id="KW-0573">Peptidoglycan synthesis</keyword>
<keyword evidence="11 14" id="KW-1133">Transmembrane helix</keyword>
<comment type="similarity">
    <text evidence="14">Belongs to the transpeptidase family. MrdA subfamily.</text>
</comment>
<dbReference type="PANTHER" id="PTHR30627">
    <property type="entry name" value="PEPTIDOGLYCAN D,D-TRANSPEPTIDASE"/>
    <property type="match status" value="1"/>
</dbReference>
<keyword evidence="12 14" id="KW-0472">Membrane</keyword>
<keyword evidence="13 14" id="KW-0961">Cell wall biogenesis/degradation</keyword>
<dbReference type="InterPro" id="IPR005311">
    <property type="entry name" value="PBP_dimer"/>
</dbReference>
<dbReference type="Gene3D" id="3.40.710.10">
    <property type="entry name" value="DD-peptidase/beta-lactamase superfamily"/>
    <property type="match status" value="1"/>
</dbReference>
<comment type="subcellular location">
    <subcellularLocation>
        <location evidence="2">Cell membrane</location>
    </subcellularLocation>
    <subcellularLocation>
        <location evidence="1">Membrane</location>
        <topology evidence="1">Single-pass membrane protein</topology>
    </subcellularLocation>
</comment>
<keyword evidence="4 14" id="KW-0997">Cell inner membrane</keyword>
<dbReference type="AlphaFoldDB" id="A0A318KQJ4"/>
<dbReference type="InterPro" id="IPR012338">
    <property type="entry name" value="Beta-lactam/transpept-like"/>
</dbReference>
<dbReference type="HAMAP" id="MF_02081">
    <property type="entry name" value="MrdA_transpept"/>
    <property type="match status" value="1"/>
</dbReference>
<keyword evidence="18" id="KW-0808">Transferase</keyword>
<dbReference type="GO" id="GO:0008360">
    <property type="term" value="P:regulation of cell shape"/>
    <property type="evidence" value="ECO:0007669"/>
    <property type="project" value="UniProtKB-KW"/>
</dbReference>
<dbReference type="GO" id="GO:0009002">
    <property type="term" value="F:serine-type D-Ala-D-Ala carboxypeptidase activity"/>
    <property type="evidence" value="ECO:0007669"/>
    <property type="project" value="UniProtKB-UniRule"/>
</dbReference>
<dbReference type="Pfam" id="PF00905">
    <property type="entry name" value="Transpeptidase"/>
    <property type="match status" value="1"/>
</dbReference>
<dbReference type="InterPro" id="IPR001460">
    <property type="entry name" value="PCN-bd_Tpept"/>
</dbReference>
<evidence type="ECO:0000256" key="12">
    <source>
        <dbReference type="ARBA" id="ARBA00023136"/>
    </source>
</evidence>
<dbReference type="RefSeq" id="WP_110390250.1">
    <property type="nucleotide sequence ID" value="NZ_CALCOA010000011.1"/>
</dbReference>
<dbReference type="InterPro" id="IPR017790">
    <property type="entry name" value="Penicillin-binding_protein_2"/>
</dbReference>
<dbReference type="EMBL" id="QJKI01000005">
    <property type="protein sequence ID" value="PXX79970.1"/>
    <property type="molecule type" value="Genomic_DNA"/>
</dbReference>
<evidence type="ECO:0000256" key="1">
    <source>
        <dbReference type="ARBA" id="ARBA00004167"/>
    </source>
</evidence>
<reference evidence="18 19" key="1">
    <citation type="submission" date="2018-05" db="EMBL/GenBank/DDBJ databases">
        <title>Genomic Encyclopedia of Type Strains, Phase IV (KMG-IV): sequencing the most valuable type-strain genomes for metagenomic binning, comparative biology and taxonomic classification.</title>
        <authorList>
            <person name="Goeker M."/>
        </authorList>
    </citation>
    <scope>NUCLEOTIDE SEQUENCE [LARGE SCALE GENOMIC DNA]</scope>
    <source>
        <strain evidence="18 19">DSM 29661</strain>
    </source>
</reference>
<dbReference type="GO" id="GO:0006508">
    <property type="term" value="P:proteolysis"/>
    <property type="evidence" value="ECO:0007669"/>
    <property type="project" value="UniProtKB-KW"/>
</dbReference>
<comment type="function">
    <text evidence="14">Catalyzes cross-linking of the peptidoglycan cell wall.</text>
</comment>
<evidence type="ECO:0000256" key="7">
    <source>
        <dbReference type="ARBA" id="ARBA00022692"/>
    </source>
</evidence>
<gene>
    <name evidence="14" type="primary">mrdA</name>
    <name evidence="18" type="ORF">DFR34_105174</name>
</gene>
<dbReference type="UniPathway" id="UPA00219"/>
<keyword evidence="6 14" id="KW-0645">Protease</keyword>
<comment type="caution">
    <text evidence="18">The sequence shown here is derived from an EMBL/GenBank/DDBJ whole genome shotgun (WGS) entry which is preliminary data.</text>
</comment>
<dbReference type="GO" id="GO:0009252">
    <property type="term" value="P:peptidoglycan biosynthetic process"/>
    <property type="evidence" value="ECO:0007669"/>
    <property type="project" value="UniProtKB-UniRule"/>
</dbReference>
<dbReference type="InterPro" id="IPR050515">
    <property type="entry name" value="Beta-lactam/transpept"/>
</dbReference>
<organism evidence="18 19">
    <name type="scientific">Rivihabitans pingtungensis</name>
    <dbReference type="NCBI Taxonomy" id="1054498"/>
    <lineage>
        <taxon>Bacteria</taxon>
        <taxon>Pseudomonadati</taxon>
        <taxon>Pseudomonadota</taxon>
        <taxon>Betaproteobacteria</taxon>
        <taxon>Neisseriales</taxon>
        <taxon>Aquaspirillaceae</taxon>
        <taxon>Rivihabitans</taxon>
    </lineage>
</organism>
<keyword evidence="8 14" id="KW-0378">Hydrolase</keyword>
<evidence type="ECO:0000256" key="13">
    <source>
        <dbReference type="ARBA" id="ARBA00023316"/>
    </source>
</evidence>
<sequence length="655" mass="72590">MAPFTSQQQAENQFQLRLLLAFAAMLLGFVTLAARFAWLQVYQHEHFATLAQNNSITLSPIIPNRGLIVDRNGVVLAQNYSAYTLELTPYKIENLEQTLSQLAELVDINARDIKRFRKQAEESRNFESIPLKIKLTDDEVAKVSANIWRFPGVEVKARLFRDYPFKEITAHVVGYIGRINQKEMERLEENDELADYRGSTHMGKTGLEYTYEKVLHGTAGFEEMETDAGGRPVRTLRRVSPVNGHTLKLALDIELQKFAWERFGERRGALVALDPATGGVLAFISKPGYDPNLFIDGIDSQSWKDLNDDWKKPLVNRALRGLYPPGSTFKPFMAMAALETKFRDPNYTIPDPGYFSLPGSTHRFRDSKPSGWGSMSMFRSIQVSSDTYYYKLAWDMGIDRLEPQLAKFGFGSPTGIDLDGEARGVLPSKEWKRKRFAGKRYPEAARVWTPADVVPIGIGQGYNTYTPLQVAHAVAILANNGVVYRPHVVKEIENLKTGEITKVEPNPVRDNHPDPANIAFVKSAMEAVLKPGGTAARIGAGLSYRMAGKTGTAQVVQIKQGAKYNAAALAEQHRDHSWFVAFAPVEAPRIAIAVIVENGGWGASAAAPLAREVADFYLTGRKGEVSAPNSDAPSAQHVRADKNKPAAAPAEEVVE</sequence>
<dbReference type="Gene3D" id="3.90.1310.10">
    <property type="entry name" value="Penicillin-binding protein 2a (Domain 2)"/>
    <property type="match status" value="1"/>
</dbReference>
<dbReference type="Proteomes" id="UP000247555">
    <property type="component" value="Unassembled WGS sequence"/>
</dbReference>
<evidence type="ECO:0000256" key="14">
    <source>
        <dbReference type="HAMAP-Rule" id="MF_02081"/>
    </source>
</evidence>
<evidence type="ECO:0000256" key="3">
    <source>
        <dbReference type="ARBA" id="ARBA00022475"/>
    </source>
</evidence>
<comment type="pathway">
    <text evidence="14">Cell wall biogenesis; peptidoglycan biosynthesis.</text>
</comment>
<dbReference type="EC" id="3.4.16.4" evidence="14"/>
<keyword evidence="19" id="KW-1185">Reference proteome</keyword>
<evidence type="ECO:0000256" key="11">
    <source>
        <dbReference type="ARBA" id="ARBA00022989"/>
    </source>
</evidence>
<evidence type="ECO:0000259" key="16">
    <source>
        <dbReference type="Pfam" id="PF00905"/>
    </source>
</evidence>
<evidence type="ECO:0000256" key="4">
    <source>
        <dbReference type="ARBA" id="ARBA00022519"/>
    </source>
</evidence>
<feature type="active site" description="Acyl-ester intermediate" evidence="14">
    <location>
        <position position="327"/>
    </location>
</feature>
<accession>A0A318KQJ4</accession>
<comment type="caution">
    <text evidence="14">Lacks conserved residue(s) required for the propagation of feature annotation.</text>
</comment>
<feature type="compositionally biased region" description="Low complexity" evidence="15">
    <location>
        <begin position="645"/>
        <end position="655"/>
    </location>
</feature>
<evidence type="ECO:0000256" key="10">
    <source>
        <dbReference type="ARBA" id="ARBA00022984"/>
    </source>
</evidence>
<name>A0A318KQJ4_9NEIS</name>
<evidence type="ECO:0000256" key="8">
    <source>
        <dbReference type="ARBA" id="ARBA00022801"/>
    </source>
</evidence>
<feature type="domain" description="Penicillin-binding protein dimerisation" evidence="17">
    <location>
        <begin position="61"/>
        <end position="236"/>
    </location>
</feature>
<dbReference type="SUPFAM" id="SSF56601">
    <property type="entry name" value="beta-lactamase/transpeptidase-like"/>
    <property type="match status" value="1"/>
</dbReference>
<dbReference type="GO" id="GO:0071555">
    <property type="term" value="P:cell wall organization"/>
    <property type="evidence" value="ECO:0007669"/>
    <property type="project" value="UniProtKB-KW"/>
</dbReference>
<keyword evidence="3 14" id="KW-1003">Cell membrane</keyword>
<dbReference type="InterPro" id="IPR036138">
    <property type="entry name" value="PBP_dimer_sf"/>
</dbReference>
<evidence type="ECO:0000256" key="6">
    <source>
        <dbReference type="ARBA" id="ARBA00022670"/>
    </source>
</evidence>
<keyword evidence="7 14" id="KW-0812">Transmembrane</keyword>
<comment type="catalytic activity">
    <reaction evidence="14">
        <text>Preferential cleavage: (Ac)2-L-Lys-D-Ala-|-D-Ala. Also transpeptidation of peptidyl-alanyl moieties that are N-acyl substituents of D-alanine.</text>
        <dbReference type="EC" id="3.4.16.4"/>
    </reaction>
</comment>
<feature type="domain" description="Penicillin-binding protein transpeptidase" evidence="16">
    <location>
        <begin position="268"/>
        <end position="613"/>
    </location>
</feature>
<dbReference type="Gene3D" id="3.30.1390.30">
    <property type="entry name" value="Penicillin-binding protein 2a, domain 3"/>
    <property type="match status" value="1"/>
</dbReference>
<dbReference type="GO" id="GO:0005886">
    <property type="term" value="C:plasma membrane"/>
    <property type="evidence" value="ECO:0007669"/>
    <property type="project" value="UniProtKB-SubCell"/>
</dbReference>
<evidence type="ECO:0000256" key="2">
    <source>
        <dbReference type="ARBA" id="ARBA00004236"/>
    </source>
</evidence>
<dbReference type="NCBIfam" id="TIGR03423">
    <property type="entry name" value="pbp2_mrdA"/>
    <property type="match status" value="1"/>
</dbReference>
<dbReference type="Pfam" id="PF03717">
    <property type="entry name" value="PBP_dimer"/>
    <property type="match status" value="1"/>
</dbReference>
<evidence type="ECO:0000256" key="15">
    <source>
        <dbReference type="SAM" id="MobiDB-lite"/>
    </source>
</evidence>
<evidence type="ECO:0000256" key="9">
    <source>
        <dbReference type="ARBA" id="ARBA00022960"/>
    </source>
</evidence>
<feature type="region of interest" description="Disordered" evidence="15">
    <location>
        <begin position="624"/>
        <end position="655"/>
    </location>
</feature>
<dbReference type="OrthoDB" id="9789078at2"/>
<protein>
    <recommendedName>
        <fullName evidence="14">Peptidoglycan D,D-transpeptidase MrdA</fullName>
        <ecNumber evidence="14">3.4.16.4</ecNumber>
    </recommendedName>
    <alternativeName>
        <fullName evidence="14">Penicillin-binding protein 2</fullName>
        <shortName evidence="14">PBP-2</shortName>
    </alternativeName>
</protein>
<dbReference type="GO" id="GO:0071972">
    <property type="term" value="F:peptidoglycan L,D-transpeptidase activity"/>
    <property type="evidence" value="ECO:0007669"/>
    <property type="project" value="TreeGrafter"/>
</dbReference>
<dbReference type="PANTHER" id="PTHR30627:SF2">
    <property type="entry name" value="PEPTIDOGLYCAN D,D-TRANSPEPTIDASE MRDA"/>
    <property type="match status" value="1"/>
</dbReference>
<keyword evidence="9 14" id="KW-0133">Cell shape</keyword>
<proteinExistence type="inferred from homology"/>
<dbReference type="GO" id="GO:0008658">
    <property type="term" value="F:penicillin binding"/>
    <property type="evidence" value="ECO:0007669"/>
    <property type="project" value="InterPro"/>
</dbReference>
<evidence type="ECO:0000313" key="18">
    <source>
        <dbReference type="EMBL" id="PXX79970.1"/>
    </source>
</evidence>
<evidence type="ECO:0000259" key="17">
    <source>
        <dbReference type="Pfam" id="PF03717"/>
    </source>
</evidence>
<dbReference type="SUPFAM" id="SSF56519">
    <property type="entry name" value="Penicillin binding protein dimerisation domain"/>
    <property type="match status" value="1"/>
</dbReference>
<evidence type="ECO:0000313" key="19">
    <source>
        <dbReference type="Proteomes" id="UP000247555"/>
    </source>
</evidence>
<dbReference type="GO" id="GO:0016740">
    <property type="term" value="F:transferase activity"/>
    <property type="evidence" value="ECO:0007669"/>
    <property type="project" value="UniProtKB-KW"/>
</dbReference>
<keyword evidence="5 14" id="KW-0121">Carboxypeptidase</keyword>